<dbReference type="Pfam" id="PF01465">
    <property type="entry name" value="GRIP"/>
    <property type="match status" value="1"/>
</dbReference>
<keyword evidence="2" id="KW-0963">Cytoplasm</keyword>
<feature type="region of interest" description="Disordered" evidence="6">
    <location>
        <begin position="1427"/>
        <end position="1451"/>
    </location>
</feature>
<keyword evidence="9" id="KW-1185">Reference proteome</keyword>
<gene>
    <name evidence="8 10" type="primary">GCC2</name>
</gene>
<proteinExistence type="predicted"/>
<dbReference type="PROSITE" id="PS50913">
    <property type="entry name" value="GRIP"/>
    <property type="match status" value="1"/>
</dbReference>
<feature type="region of interest" description="Disordered" evidence="6">
    <location>
        <begin position="1609"/>
        <end position="1638"/>
    </location>
</feature>
<reference evidence="8" key="1">
    <citation type="submission" date="2018-03" db="EMBL/GenBank/DDBJ databases">
        <title>ARS-UCD1.2.</title>
        <authorList>
            <person name="Rosen B.D."/>
            <person name="Bickhart D.M."/>
            <person name="Koren S."/>
            <person name="Schnabel R.D."/>
            <person name="Hall R."/>
            <person name="Zimin A."/>
            <person name="Dreischer C."/>
            <person name="Schultheiss S."/>
            <person name="Schroeder S.G."/>
            <person name="Elsik C.G."/>
            <person name="Couldrey C."/>
            <person name="Liu G.E."/>
            <person name="Van Tassell C.P."/>
            <person name="Phillippy A.M."/>
            <person name="Smith T.P.L."/>
            <person name="Medrano J.F."/>
        </authorList>
    </citation>
    <scope>NUCLEOTIDE SEQUENCE [LARGE SCALE GENOMIC DNA]</scope>
    <source>
        <strain evidence="8">Hereford</strain>
    </source>
</reference>
<feature type="region of interest" description="Disordered" evidence="6">
    <location>
        <begin position="1"/>
        <end position="21"/>
    </location>
</feature>
<evidence type="ECO:0000256" key="2">
    <source>
        <dbReference type="ARBA" id="ARBA00022490"/>
    </source>
</evidence>
<feature type="coiled-coil region" evidence="5">
    <location>
        <begin position="391"/>
        <end position="564"/>
    </location>
</feature>
<keyword evidence="3" id="KW-0597">Phosphoprotein</keyword>
<feature type="coiled-coil region" evidence="5">
    <location>
        <begin position="1298"/>
        <end position="1418"/>
    </location>
</feature>
<dbReference type="FunFam" id="1.10.220.60:FF:000003">
    <property type="entry name" value="GRIP and coiled-coil domain-containing protein 2"/>
    <property type="match status" value="1"/>
</dbReference>
<dbReference type="OrthoDB" id="1926336at2759"/>
<evidence type="ECO:0000256" key="3">
    <source>
        <dbReference type="ARBA" id="ARBA00022553"/>
    </source>
</evidence>
<name>A0A3Q1LMU5_BOVIN</name>
<organism evidence="8 9">
    <name type="scientific">Bos taurus</name>
    <name type="common">Bovine</name>
    <dbReference type="NCBI Taxonomy" id="9913"/>
    <lineage>
        <taxon>Eukaryota</taxon>
        <taxon>Metazoa</taxon>
        <taxon>Chordata</taxon>
        <taxon>Craniata</taxon>
        <taxon>Vertebrata</taxon>
        <taxon>Euteleostomi</taxon>
        <taxon>Mammalia</taxon>
        <taxon>Eutheria</taxon>
        <taxon>Laurasiatheria</taxon>
        <taxon>Artiodactyla</taxon>
        <taxon>Ruminantia</taxon>
        <taxon>Pecora</taxon>
        <taxon>Bovidae</taxon>
        <taxon>Bovinae</taxon>
        <taxon>Bos</taxon>
    </lineage>
</organism>
<dbReference type="VGNC" id="VGNC:29281">
    <property type="gene designation" value="GCC2"/>
</dbReference>
<feature type="coiled-coil region" evidence="5">
    <location>
        <begin position="1533"/>
        <end position="1567"/>
    </location>
</feature>
<dbReference type="Bgee" id="ENSBTAG00000016038">
    <property type="expression patterns" value="Expressed in oocyte and 108 other cell types or tissues"/>
</dbReference>
<evidence type="ECO:0000256" key="4">
    <source>
        <dbReference type="ARBA" id="ARBA00023054"/>
    </source>
</evidence>
<reference evidence="8" key="2">
    <citation type="submission" date="2025-08" db="UniProtKB">
        <authorList>
            <consortium name="Ensembl"/>
        </authorList>
    </citation>
    <scope>IDENTIFICATION</scope>
    <source>
        <strain evidence="8">Hereford</strain>
    </source>
</reference>
<keyword evidence="4 5" id="KW-0175">Coiled coil</keyword>
<comment type="subcellular location">
    <subcellularLocation>
        <location evidence="1">Cytoplasm</location>
    </subcellularLocation>
</comment>
<dbReference type="PANTHER" id="PTHR18902:SF25">
    <property type="entry name" value="GRIP AND COILED-COIL DOMAIN-CONTAINING PROTEIN 2"/>
    <property type="match status" value="1"/>
</dbReference>
<feature type="coiled-coil region" evidence="5">
    <location>
        <begin position="41"/>
        <end position="253"/>
    </location>
</feature>
<dbReference type="Pfam" id="PF16704">
    <property type="entry name" value="Rab_bind"/>
    <property type="match status" value="1"/>
</dbReference>
<dbReference type="Proteomes" id="UP000009136">
    <property type="component" value="Chromosome 11"/>
</dbReference>
<dbReference type="GO" id="GO:0005737">
    <property type="term" value="C:cytoplasm"/>
    <property type="evidence" value="ECO:0007669"/>
    <property type="project" value="UniProtKB-SubCell"/>
</dbReference>
<accession>A0A3Q1LMU5</accession>
<evidence type="ECO:0000313" key="8">
    <source>
        <dbReference type="Ensembl" id="ENSBTAP00000061233.2"/>
    </source>
</evidence>
<feature type="compositionally biased region" description="Polar residues" evidence="6">
    <location>
        <begin position="1482"/>
        <end position="1492"/>
    </location>
</feature>
<evidence type="ECO:0000313" key="9">
    <source>
        <dbReference type="Proteomes" id="UP000009136"/>
    </source>
</evidence>
<sequence>MEEPVHEGVASPAARGTGKSKLEALPKEDLIKFAKKQMMLIQKTKLRCTELEKEVEELKSKLVAGGADIIKALTERLDAVLLEKAETEQHCVSLKKENIKMKQEVEDSVTKLEDVQKELEQSQRSYGKEIENLRNELTTVHSKYSNDKADWQKEVEEAAKKQLELSEQLRFQSDSEDSVKKLQEEIQKIKLAFEDQILCLQKQLETATNEKEQEITHLQGVIEANCQQYQKDINSLQEELVRLKSTHQEEVKELMCQIETSAKEHEAEVNYLIQLKDNLVRKCEAGEMNIQKYKCELENEGKASGAGQENQVCSLLLQEDSLVEQAVNEKVRHLEDALKELESQHSILKDELTYMNNLKLKLEIDAQHIKDEFFHEREDLEFKINELLLAKEEQGYIIEKLKSELEDANKQFCCTIEQHNKEVQSLKKQHQKEITELNETFLSDSEKEKLTLMFEIQGLKEQCEKLQQEKQEAMLNYEGLREIMEILQTELGESAEKISQEFESMKQQQAFNINELQQKLQTAFNEKDALLETVNYLQKENDNLLSQQECVPELENTIKNLQEKNELYLVSLSQRDTMLQEFEAKISSLTEEKYDFISKMRSSHEEMDNLHKKCEREERLTVELREKVDQTAQYNSELEQKVNELTAGLEETLKEKDEKNRKLEKLTAQLKILSKDQEATSLEVRSLREENSRLSSEKNLLSRDLEALLSQKEGDVTFQEQINKLEEELRLAVRERDNLNKLLENEQVQKLFVKAQLCGFLEQMESKVSQEREEQDVVNILQAMGKSLDKINEEKHNLAFQYDKRIVELEEEIKLLQEEHMVQCEELRSLLTDYEQKKIVLRKELEEALLEKEALQSDLLEMKNASEQTRFENQNLLIQVEEMSQKLCRENENHHKKEKDLIKELENLRPLLEQKESELQDVKAELISLKDSFKKSTSVESDQPSVKEFEEKIGYLEKEAKEKEEKINKLKLVAVKAKKELDSSRKEAQTLQEELQSVRSERDQLSTSMRDLIQGAENYKNLLSEYDKQSEQLDAEKERANNFEHQVEDLTRQLRNLTFQCEKLTSDNEDFLARIETLQSNACLLEAQILEVHKAKAMADKELEAEKLQKEQKIKEHASSVNELEELQLQLQKEKKQLQKTMQELELVRKDAQQTTLMNMEIADYERLMRELNQKLSNKNSKIEDLEQEIKIQKQKQETLQEEMTSLQAVLQQYEEKNTKIKQLLVKTKKELADLRQAETDHLMLQASLKGELEASQQQVEVYKAEQAAVTSEFESYKVRVHNVLKQQKNKSVSQTEAEGAKQEREHLEMLIDQLKLKLQDTQNSLQISTSELQALQCEHCALLERHNRVLQEAVGKEAELREKLCSVQSENSALKAEHAQIVDQLTAQHEALRAGFREQVRQLQEEHRRTVETLQQQLCRLEAQLLEPRSEPATRSPASSQQPLRSLRERRSADLPFLDVQVTAREEGEGMETTDLEHGSPASTPAQSLEQLLSSPEARLEPPAWHNEFTKEELVQKLNSTTKSADHLNGLLRETEATNAILMEQIKLLKSEVRRLERNQEREKSAANLEYLKNVLLQFILLKPGSERARLLPVVDTMLQLSPEEKTRLAAAAQGEEESGSRSSGWASYLHSWSGLR</sequence>
<dbReference type="InterPro" id="IPR000237">
    <property type="entry name" value="GRIP_dom"/>
</dbReference>
<dbReference type="SMART" id="SM00755">
    <property type="entry name" value="Grip"/>
    <property type="match status" value="1"/>
</dbReference>
<evidence type="ECO:0000256" key="1">
    <source>
        <dbReference type="ARBA" id="ARBA00004496"/>
    </source>
</evidence>
<reference evidence="8" key="3">
    <citation type="submission" date="2025-09" db="UniProtKB">
        <authorList>
            <consortium name="Ensembl"/>
        </authorList>
    </citation>
    <scope>IDENTIFICATION</scope>
    <source>
        <strain evidence="8">Hereford</strain>
    </source>
</reference>
<dbReference type="InterPro" id="IPR032023">
    <property type="entry name" value="GCC2_Rab_bind"/>
</dbReference>
<evidence type="ECO:0000259" key="7">
    <source>
        <dbReference type="PROSITE" id="PS50913"/>
    </source>
</evidence>
<dbReference type="Gene3D" id="1.10.220.60">
    <property type="entry name" value="GRIP domain"/>
    <property type="match status" value="1"/>
</dbReference>
<feature type="coiled-coil region" evidence="5">
    <location>
        <begin position="324"/>
        <end position="351"/>
    </location>
</feature>
<evidence type="ECO:0000256" key="5">
    <source>
        <dbReference type="SAM" id="Coils"/>
    </source>
</evidence>
<feature type="coiled-coil region" evidence="5">
    <location>
        <begin position="799"/>
        <end position="1266"/>
    </location>
</feature>
<dbReference type="GeneTree" id="ENSGT00950000183078"/>
<dbReference type="InterPro" id="IPR051841">
    <property type="entry name" value="MT-Golgi_org_protein"/>
</dbReference>
<evidence type="ECO:0000313" key="10">
    <source>
        <dbReference type="VGNC" id="VGNC:29281"/>
    </source>
</evidence>
<dbReference type="Ensembl" id="ENSBTAT00000075721.2">
    <property type="protein sequence ID" value="ENSBTAP00000061233.2"/>
    <property type="gene ID" value="ENSBTAG00000016038.7"/>
</dbReference>
<evidence type="ECO:0000256" key="6">
    <source>
        <dbReference type="SAM" id="MobiDB-lite"/>
    </source>
</evidence>
<protein>
    <submittedName>
        <fullName evidence="8">GRIP and coiled-coil domain containing 2</fullName>
    </submittedName>
</protein>
<feature type="coiled-coil region" evidence="5">
    <location>
        <begin position="600"/>
        <end position="749"/>
    </location>
</feature>
<feature type="region of interest" description="Disordered" evidence="6">
    <location>
        <begin position="1469"/>
        <end position="1492"/>
    </location>
</feature>
<dbReference type="VEuPathDB" id="HostDB:ENSBTAG00000016038"/>
<dbReference type="PANTHER" id="PTHR18902">
    <property type="entry name" value="NUCLEAR MITOTIC APPARATUS PROTEIN 1-RELATED"/>
    <property type="match status" value="1"/>
</dbReference>
<feature type="domain" description="GRIP" evidence="7">
    <location>
        <begin position="1563"/>
        <end position="1613"/>
    </location>
</feature>